<organism evidence="2 3">
    <name type="scientific">Ascaris lumbricoides</name>
    <name type="common">Giant roundworm</name>
    <dbReference type="NCBI Taxonomy" id="6252"/>
    <lineage>
        <taxon>Eukaryota</taxon>
        <taxon>Metazoa</taxon>
        <taxon>Ecdysozoa</taxon>
        <taxon>Nematoda</taxon>
        <taxon>Chromadorea</taxon>
        <taxon>Rhabditida</taxon>
        <taxon>Spirurina</taxon>
        <taxon>Ascaridomorpha</taxon>
        <taxon>Ascaridoidea</taxon>
        <taxon>Ascarididae</taxon>
        <taxon>Ascaris</taxon>
    </lineage>
</organism>
<protein>
    <submittedName>
        <fullName evidence="3">Uncharacterized protein</fullName>
    </submittedName>
</protein>
<reference evidence="3" key="1">
    <citation type="submission" date="2017-02" db="UniProtKB">
        <authorList>
            <consortium name="WormBaseParasite"/>
        </authorList>
    </citation>
    <scope>IDENTIFICATION</scope>
</reference>
<dbReference type="WBParaSite" id="ALUE_0000696801-mRNA-1">
    <property type="protein sequence ID" value="ALUE_0000696801-mRNA-1"/>
    <property type="gene ID" value="ALUE_0000696801"/>
</dbReference>
<feature type="region of interest" description="Disordered" evidence="1">
    <location>
        <begin position="1"/>
        <end position="56"/>
    </location>
</feature>
<feature type="compositionally biased region" description="Polar residues" evidence="1">
    <location>
        <begin position="1"/>
        <end position="11"/>
    </location>
</feature>
<sequence length="200" mass="21855">MSAEVTQSSNGALPIVSMPSHSCSSTVPDNDLETGSNSAYSGDEESESEVPSGKKKKAFKHMAACSSDGNQLDIPRNTSGGHYFEFEMEANGLDGYFDESSESEDELGANEDNSFNFEMCRVRRNHRSPNSPPTMSQTGERTKNTDVKRPQLIPAKMAMKNEFVVDVENLDVEDALCVVHEGFAAVPSLAQEDDFDDLDI</sequence>
<name>A0A0M3HVI2_ASCLU</name>
<evidence type="ECO:0000313" key="3">
    <source>
        <dbReference type="WBParaSite" id="ALUE_0000696801-mRNA-1"/>
    </source>
</evidence>
<evidence type="ECO:0000256" key="1">
    <source>
        <dbReference type="SAM" id="MobiDB-lite"/>
    </source>
</evidence>
<evidence type="ECO:0000313" key="2">
    <source>
        <dbReference type="Proteomes" id="UP000036681"/>
    </source>
</evidence>
<proteinExistence type="predicted"/>
<dbReference type="AlphaFoldDB" id="A0A0M3HVI2"/>
<accession>A0A0M3HVI2</accession>
<feature type="region of interest" description="Disordered" evidence="1">
    <location>
        <begin position="124"/>
        <end position="145"/>
    </location>
</feature>
<dbReference type="Proteomes" id="UP000036681">
    <property type="component" value="Unplaced"/>
</dbReference>
<feature type="compositionally biased region" description="Polar residues" evidence="1">
    <location>
        <begin position="19"/>
        <end position="40"/>
    </location>
</feature>
<keyword evidence="2" id="KW-1185">Reference proteome</keyword>